<dbReference type="Proteomes" id="UP001050975">
    <property type="component" value="Unassembled WGS sequence"/>
</dbReference>
<name>A0AAV3XSZ7_9CYAN</name>
<dbReference type="GO" id="GO:0004674">
    <property type="term" value="F:protein serine/threonine kinase activity"/>
    <property type="evidence" value="ECO:0007669"/>
    <property type="project" value="UniProtKB-KW"/>
</dbReference>
<keyword evidence="1" id="KW-0418">Kinase</keyword>
<organism evidence="1 2">
    <name type="scientific">Microseira wollei NIES-4236</name>
    <dbReference type="NCBI Taxonomy" id="2530354"/>
    <lineage>
        <taxon>Bacteria</taxon>
        <taxon>Bacillati</taxon>
        <taxon>Cyanobacteriota</taxon>
        <taxon>Cyanophyceae</taxon>
        <taxon>Oscillatoriophycideae</taxon>
        <taxon>Aerosakkonematales</taxon>
        <taxon>Aerosakkonemataceae</taxon>
        <taxon>Microseira</taxon>
    </lineage>
</organism>
<dbReference type="PANTHER" id="PTHR43642:SF1">
    <property type="entry name" value="HYBRID SIGNAL TRANSDUCTION HISTIDINE KINASE G"/>
    <property type="match status" value="1"/>
</dbReference>
<comment type="caution">
    <text evidence="1">The sequence shown here is derived from an EMBL/GenBank/DDBJ whole genome shotgun (WGS) entry which is preliminary data.</text>
</comment>
<dbReference type="EMBL" id="BLAY01000238">
    <property type="protein sequence ID" value="GET43630.1"/>
    <property type="molecule type" value="Genomic_DNA"/>
</dbReference>
<proteinExistence type="predicted"/>
<dbReference type="InterPro" id="IPR053159">
    <property type="entry name" value="Hybrid_Histidine_Kinase"/>
</dbReference>
<evidence type="ECO:0000313" key="1">
    <source>
        <dbReference type="EMBL" id="GET43630.1"/>
    </source>
</evidence>
<keyword evidence="1" id="KW-0723">Serine/threonine-protein kinase</keyword>
<gene>
    <name evidence="1" type="ORF">MiSe_84550</name>
</gene>
<evidence type="ECO:0000313" key="2">
    <source>
        <dbReference type="Proteomes" id="UP001050975"/>
    </source>
</evidence>
<dbReference type="AlphaFoldDB" id="A0AAV3XSZ7"/>
<protein>
    <submittedName>
        <fullName evidence="1">Serine/threonine protein kinase</fullName>
    </submittedName>
</protein>
<keyword evidence="1" id="KW-0808">Transferase</keyword>
<keyword evidence="2" id="KW-1185">Reference proteome</keyword>
<accession>A0AAV3XSZ7</accession>
<sequence>MPKSGTVITEIFCSRLELPQINQLIAETLHCSLEQSQPLAELLLAKTDGNPFFINQFLQSLYG</sequence>
<dbReference type="PANTHER" id="PTHR43642">
    <property type="entry name" value="HYBRID SIGNAL TRANSDUCTION HISTIDINE KINASE G"/>
    <property type="match status" value="1"/>
</dbReference>
<reference evidence="1" key="1">
    <citation type="submission" date="2019-10" db="EMBL/GenBank/DDBJ databases">
        <title>Draft genome sequece of Microseira wollei NIES-4236.</title>
        <authorList>
            <person name="Yamaguchi H."/>
            <person name="Suzuki S."/>
            <person name="Kawachi M."/>
        </authorList>
    </citation>
    <scope>NUCLEOTIDE SEQUENCE</scope>
    <source>
        <strain evidence="1">NIES-4236</strain>
    </source>
</reference>